<organism evidence="2 3">
    <name type="scientific">Sagittula marina</name>
    <dbReference type="NCBI Taxonomy" id="943940"/>
    <lineage>
        <taxon>Bacteria</taxon>
        <taxon>Pseudomonadati</taxon>
        <taxon>Pseudomonadota</taxon>
        <taxon>Alphaproteobacteria</taxon>
        <taxon>Rhodobacterales</taxon>
        <taxon>Roseobacteraceae</taxon>
        <taxon>Sagittula</taxon>
    </lineage>
</organism>
<accession>A0A7W6DPY0</accession>
<dbReference type="AlphaFoldDB" id="A0A7W6DPY0"/>
<name>A0A7W6DPY0_9RHOB</name>
<evidence type="ECO:0000313" key="3">
    <source>
        <dbReference type="Proteomes" id="UP000541426"/>
    </source>
</evidence>
<dbReference type="Proteomes" id="UP000541426">
    <property type="component" value="Unassembled WGS sequence"/>
</dbReference>
<dbReference type="EMBL" id="JACIEJ010000008">
    <property type="protein sequence ID" value="MBB3987008.1"/>
    <property type="molecule type" value="Genomic_DNA"/>
</dbReference>
<sequence length="45" mass="5088">MSQLPCPAIPAKTRGNRVDTLLTFPLHDTAPRDTRARRKTRSNRA</sequence>
<protein>
    <submittedName>
        <fullName evidence="2">Uncharacterized protein</fullName>
    </submittedName>
</protein>
<keyword evidence="3" id="KW-1185">Reference proteome</keyword>
<evidence type="ECO:0000256" key="1">
    <source>
        <dbReference type="SAM" id="MobiDB-lite"/>
    </source>
</evidence>
<gene>
    <name evidence="2" type="ORF">GGQ68_003352</name>
</gene>
<proteinExistence type="predicted"/>
<feature type="compositionally biased region" description="Basic residues" evidence="1">
    <location>
        <begin position="35"/>
        <end position="45"/>
    </location>
</feature>
<comment type="caution">
    <text evidence="2">The sequence shown here is derived from an EMBL/GenBank/DDBJ whole genome shotgun (WGS) entry which is preliminary data.</text>
</comment>
<reference evidence="2 3" key="1">
    <citation type="submission" date="2020-08" db="EMBL/GenBank/DDBJ databases">
        <title>Genomic Encyclopedia of Type Strains, Phase IV (KMG-IV): sequencing the most valuable type-strain genomes for metagenomic binning, comparative biology and taxonomic classification.</title>
        <authorList>
            <person name="Goeker M."/>
        </authorList>
    </citation>
    <scope>NUCLEOTIDE SEQUENCE [LARGE SCALE GENOMIC DNA]</scope>
    <source>
        <strain evidence="2 3">DSM 102235</strain>
    </source>
</reference>
<evidence type="ECO:0000313" key="2">
    <source>
        <dbReference type="EMBL" id="MBB3987008.1"/>
    </source>
</evidence>
<feature type="region of interest" description="Disordered" evidence="1">
    <location>
        <begin position="25"/>
        <end position="45"/>
    </location>
</feature>